<geneLocation type="plasmid" evidence="1">
    <name>hyperthermophilic archaeal plasmid 1</name>
</geneLocation>
<dbReference type="AlphaFoldDB" id="D9CGF8"/>
<proteinExistence type="predicted"/>
<sequence>MKPLVKTKVKPILEEKEETEQYQSVISLVEQSRTDICEYLLVDKKNPKIFYCKLSRKEIDLAFNPCLLPTEDRIMLCPYYQDHWLKANMKKV</sequence>
<dbReference type="EMBL" id="GU722198">
    <property type="protein sequence ID" value="ADJ54312.1"/>
    <property type="molecule type" value="Genomic_DNA"/>
</dbReference>
<evidence type="ECO:0000313" key="1">
    <source>
        <dbReference type="EMBL" id="ADJ54312.1"/>
    </source>
</evidence>
<reference evidence="1" key="1">
    <citation type="journal article" date="2010" name="Environ. Microbiol.">
        <title>Metagenomic analyses of novel viruses and plasmids from a cultured environmental sample of hyperthermophilic neutrophiles.</title>
        <authorList>
            <person name="Garrett R.A."/>
            <person name="Prangishvili D."/>
            <person name="Shah S.A."/>
            <person name="Reuter M."/>
            <person name="Stetter K.O."/>
            <person name="Peng X."/>
        </authorList>
    </citation>
    <scope>NUCLEOTIDE SEQUENCE</scope>
    <source>
        <plasmid evidence="1">hyperthermophilic archaeal plasmid 1</plasmid>
    </source>
</reference>
<keyword evidence="1" id="KW-0614">Plasmid</keyword>
<gene>
    <name evidence="1" type="ORF">pHA1_gp34</name>
</gene>
<accession>D9CGF8</accession>
<name>D9CGF8_9ARCH</name>
<protein>
    <submittedName>
        <fullName evidence="1">Uncharacterized protein</fullName>
    </submittedName>
</protein>
<organism evidence="1">
    <name type="scientific">archaeon enrichment culture clone 1(2010)</name>
    <dbReference type="NCBI Taxonomy" id="795325"/>
    <lineage>
        <taxon>Archaea</taxon>
        <taxon>environmental samples</taxon>
    </lineage>
</organism>